<keyword evidence="4" id="KW-0540">Nuclease</keyword>
<dbReference type="SMART" id="SM00535">
    <property type="entry name" value="RIBOc"/>
    <property type="match status" value="1"/>
</dbReference>
<dbReference type="FunCoup" id="A0A5J5F8M8">
    <property type="interactions" value="244"/>
</dbReference>
<evidence type="ECO:0000256" key="6">
    <source>
        <dbReference type="ARBA" id="ARBA00022801"/>
    </source>
</evidence>
<dbReference type="OrthoDB" id="2392202at2759"/>
<gene>
    <name evidence="10" type="ORF">FN846DRAFT_158315</name>
</gene>
<protein>
    <recommendedName>
        <fullName evidence="3">ribonuclease III</fullName>
        <ecNumber evidence="3">3.1.26.3</ecNumber>
    </recommendedName>
</protein>
<dbReference type="InterPro" id="IPR000999">
    <property type="entry name" value="RNase_III_dom"/>
</dbReference>
<dbReference type="PROSITE" id="PS00517">
    <property type="entry name" value="RNASE_3_1"/>
    <property type="match status" value="1"/>
</dbReference>
<dbReference type="PANTHER" id="PTHR11207:SF0">
    <property type="entry name" value="RIBONUCLEASE 3"/>
    <property type="match status" value="1"/>
</dbReference>
<dbReference type="GO" id="GO:0003723">
    <property type="term" value="F:RNA binding"/>
    <property type="evidence" value="ECO:0007669"/>
    <property type="project" value="UniProtKB-KW"/>
</dbReference>
<evidence type="ECO:0000256" key="7">
    <source>
        <dbReference type="ARBA" id="ARBA00022884"/>
    </source>
</evidence>
<keyword evidence="5" id="KW-0255">Endonuclease</keyword>
<evidence type="ECO:0000256" key="3">
    <source>
        <dbReference type="ARBA" id="ARBA00012177"/>
    </source>
</evidence>
<dbReference type="GO" id="GO:0006364">
    <property type="term" value="P:rRNA processing"/>
    <property type="evidence" value="ECO:0007669"/>
    <property type="project" value="InterPro"/>
</dbReference>
<evidence type="ECO:0000256" key="8">
    <source>
        <dbReference type="SAM" id="MobiDB-lite"/>
    </source>
</evidence>
<dbReference type="GO" id="GO:0005654">
    <property type="term" value="C:nucleoplasm"/>
    <property type="evidence" value="ECO:0007669"/>
    <property type="project" value="TreeGrafter"/>
</dbReference>
<keyword evidence="7" id="KW-0694">RNA-binding</keyword>
<reference evidence="10 11" key="1">
    <citation type="submission" date="2019-09" db="EMBL/GenBank/DDBJ databases">
        <title>Draft genome of the ectomycorrhizal ascomycete Sphaerosporella brunnea.</title>
        <authorList>
            <consortium name="DOE Joint Genome Institute"/>
            <person name="Benucci G.M."/>
            <person name="Marozzi G."/>
            <person name="Antonielli L."/>
            <person name="Sanchez S."/>
            <person name="Marco P."/>
            <person name="Wang X."/>
            <person name="Falini L.B."/>
            <person name="Barry K."/>
            <person name="Haridas S."/>
            <person name="Lipzen A."/>
            <person name="Labutti K."/>
            <person name="Grigoriev I.V."/>
            <person name="Murat C."/>
            <person name="Martin F."/>
            <person name="Albertini E."/>
            <person name="Donnini D."/>
            <person name="Bonito G."/>
        </authorList>
    </citation>
    <scope>NUCLEOTIDE SEQUENCE [LARGE SCALE GENOMIC DNA]</scope>
    <source>
        <strain evidence="10 11">Sb_GMNB300</strain>
    </source>
</reference>
<sequence>MADIVVSSAFDTLSNSLATLLFYSDDALSSALNTKQAEFVRALKAMKEDGELPWLPVPSSMAAEATTNFVPTTAAEKWPPELPPIRNPQLKQQAFTHSSFILGESASMPGVENVHYERLEFLGDAYLQSISSHLLFTRFPKFREGQLSEMRQQLVSNQPLAEFARLYDMDNQIRQGRGQEVHKSQPKIVADCFEAYIGAIVLDADTIDEGVQMAREWLKALFEPKIQDMELQRKTLVPVDKMAKQTLNAVAGGNRAKIEYRWTGGAGGNKGGFWVSVFLNGWGFEDKYLGKGWGSSKSDAELRAAMNVLADEELCKEIKEAKSRILGPRPTPGSRPPRGREKKEVKASSKI</sequence>
<comment type="similarity">
    <text evidence="2">Belongs to the ribonuclease III family.</text>
</comment>
<dbReference type="Gene3D" id="3.30.160.20">
    <property type="match status" value="1"/>
</dbReference>
<dbReference type="InterPro" id="IPR011907">
    <property type="entry name" value="RNase_III"/>
</dbReference>
<feature type="region of interest" description="Disordered" evidence="8">
    <location>
        <begin position="320"/>
        <end position="351"/>
    </location>
</feature>
<keyword evidence="11" id="KW-1185">Reference proteome</keyword>
<dbReference type="SUPFAM" id="SSF69065">
    <property type="entry name" value="RNase III domain-like"/>
    <property type="match status" value="1"/>
</dbReference>
<dbReference type="GO" id="GO:0030847">
    <property type="term" value="P:termination of RNA polymerase II transcription, exosome-dependent"/>
    <property type="evidence" value="ECO:0007669"/>
    <property type="project" value="UniProtKB-ARBA"/>
</dbReference>
<evidence type="ECO:0000313" key="11">
    <source>
        <dbReference type="Proteomes" id="UP000326924"/>
    </source>
</evidence>
<evidence type="ECO:0000259" key="9">
    <source>
        <dbReference type="PROSITE" id="PS50142"/>
    </source>
</evidence>
<dbReference type="Pfam" id="PF00035">
    <property type="entry name" value="dsrm"/>
    <property type="match status" value="1"/>
</dbReference>
<dbReference type="SMART" id="SM00358">
    <property type="entry name" value="DSRM"/>
    <property type="match status" value="1"/>
</dbReference>
<keyword evidence="6" id="KW-0378">Hydrolase</keyword>
<evidence type="ECO:0000256" key="5">
    <source>
        <dbReference type="ARBA" id="ARBA00022759"/>
    </source>
</evidence>
<dbReference type="FunFam" id="1.10.1520.10:FF:000001">
    <property type="entry name" value="Ribonuclease 3"/>
    <property type="match status" value="1"/>
</dbReference>
<comment type="caution">
    <text evidence="10">The sequence shown here is derived from an EMBL/GenBank/DDBJ whole genome shotgun (WGS) entry which is preliminary data.</text>
</comment>
<dbReference type="PROSITE" id="PS50142">
    <property type="entry name" value="RNASE_3_2"/>
    <property type="match status" value="1"/>
</dbReference>
<dbReference type="PANTHER" id="PTHR11207">
    <property type="entry name" value="RIBONUCLEASE III"/>
    <property type="match status" value="1"/>
</dbReference>
<dbReference type="CDD" id="cd00593">
    <property type="entry name" value="RIBOc"/>
    <property type="match status" value="1"/>
</dbReference>
<organism evidence="10 11">
    <name type="scientific">Sphaerosporella brunnea</name>
    <dbReference type="NCBI Taxonomy" id="1250544"/>
    <lineage>
        <taxon>Eukaryota</taxon>
        <taxon>Fungi</taxon>
        <taxon>Dikarya</taxon>
        <taxon>Ascomycota</taxon>
        <taxon>Pezizomycotina</taxon>
        <taxon>Pezizomycetes</taxon>
        <taxon>Pezizales</taxon>
        <taxon>Pyronemataceae</taxon>
        <taxon>Sphaerosporella</taxon>
    </lineage>
</organism>
<dbReference type="AlphaFoldDB" id="A0A5J5F8M8"/>
<evidence type="ECO:0000313" key="10">
    <source>
        <dbReference type="EMBL" id="KAA8913272.1"/>
    </source>
</evidence>
<dbReference type="Pfam" id="PF14622">
    <property type="entry name" value="Ribonucleas_3_3"/>
    <property type="match status" value="1"/>
</dbReference>
<dbReference type="GO" id="GO:0034475">
    <property type="term" value="P:U4 snRNA 3'-end processing"/>
    <property type="evidence" value="ECO:0007669"/>
    <property type="project" value="UniProtKB-ARBA"/>
</dbReference>
<dbReference type="InParanoid" id="A0A5J5F8M8"/>
<dbReference type="HAMAP" id="MF_00104">
    <property type="entry name" value="RNase_III"/>
    <property type="match status" value="1"/>
</dbReference>
<evidence type="ECO:0000256" key="1">
    <source>
        <dbReference type="ARBA" id="ARBA00000109"/>
    </source>
</evidence>
<comment type="catalytic activity">
    <reaction evidence="1">
        <text>Endonucleolytic cleavage to 5'-phosphomonoester.</text>
        <dbReference type="EC" id="3.1.26.3"/>
    </reaction>
</comment>
<name>A0A5J5F8M8_9PEZI</name>
<dbReference type="GO" id="GO:0004525">
    <property type="term" value="F:ribonuclease III activity"/>
    <property type="evidence" value="ECO:0007669"/>
    <property type="project" value="UniProtKB-EC"/>
</dbReference>
<evidence type="ECO:0000256" key="2">
    <source>
        <dbReference type="ARBA" id="ARBA00010183"/>
    </source>
</evidence>
<proteinExistence type="inferred from homology"/>
<evidence type="ECO:0000256" key="4">
    <source>
        <dbReference type="ARBA" id="ARBA00022722"/>
    </source>
</evidence>
<dbReference type="InterPro" id="IPR014720">
    <property type="entry name" value="dsRBD_dom"/>
</dbReference>
<dbReference type="EMBL" id="VXIS01000016">
    <property type="protein sequence ID" value="KAA8913272.1"/>
    <property type="molecule type" value="Genomic_DNA"/>
</dbReference>
<dbReference type="Proteomes" id="UP000326924">
    <property type="component" value="Unassembled WGS sequence"/>
</dbReference>
<dbReference type="SUPFAM" id="SSF54768">
    <property type="entry name" value="dsRNA-binding domain-like"/>
    <property type="match status" value="1"/>
</dbReference>
<accession>A0A5J5F8M8</accession>
<dbReference type="GO" id="GO:0034963">
    <property type="term" value="P:box C/D sno(s)RNA processing"/>
    <property type="evidence" value="ECO:0007669"/>
    <property type="project" value="UniProtKB-ARBA"/>
</dbReference>
<dbReference type="Gene3D" id="1.10.1520.10">
    <property type="entry name" value="Ribonuclease III domain"/>
    <property type="match status" value="1"/>
</dbReference>
<feature type="compositionally biased region" description="Basic and acidic residues" evidence="8">
    <location>
        <begin position="338"/>
        <end position="351"/>
    </location>
</feature>
<feature type="domain" description="RNase III" evidence="9">
    <location>
        <begin position="85"/>
        <end position="205"/>
    </location>
</feature>
<dbReference type="EC" id="3.1.26.3" evidence="3"/>
<dbReference type="InterPro" id="IPR036389">
    <property type="entry name" value="RNase_III_sf"/>
</dbReference>